<evidence type="ECO:0000313" key="6">
    <source>
        <dbReference type="Proteomes" id="UP000244335"/>
    </source>
</evidence>
<name>A0AA92HA11_RHIRH</name>
<dbReference type="AlphaFoldDB" id="A0AA92HA11"/>
<evidence type="ECO:0000313" key="5">
    <source>
        <dbReference type="EMBL" id="PVE55498.1"/>
    </source>
</evidence>
<sequence length="277" mass="29555">MRNLHMTDRLWTKLLSIRDGKDKLRRKEADPALMLYGPIAAGRDGFVIAQVGQSLDGRVATPTGDARDISGPDGLAHLHRCRALVDAVIVGVGTVQNDNPRLSVREVKGPSPTRVIIDCKGELTGKEGLFNDGGAPVIVIQGHDAPATSYRAEVVKLQRSGRGLDPRDILDCLSERGLKRILVEGGARTIARFIDAGLVDRLHVAIAPLIIGSGPCGISLPPIAQLCNAHRPQADIYGLGSDVLFDCCLKPQADSSVRKGQEIRVADDAPASIYANA</sequence>
<gene>
    <name evidence="5" type="ORF">DC430_09995</name>
</gene>
<dbReference type="Pfam" id="PF01872">
    <property type="entry name" value="RibD_C"/>
    <property type="match status" value="1"/>
</dbReference>
<keyword evidence="3" id="KW-0560">Oxidoreductase</keyword>
<dbReference type="GO" id="GO:0009231">
    <property type="term" value="P:riboflavin biosynthetic process"/>
    <property type="evidence" value="ECO:0007669"/>
    <property type="project" value="InterPro"/>
</dbReference>
<dbReference type="PANTHER" id="PTHR38011">
    <property type="entry name" value="DIHYDROFOLATE REDUCTASE FAMILY PROTEIN (AFU_ORTHOLOGUE AFUA_8G06820)"/>
    <property type="match status" value="1"/>
</dbReference>
<dbReference type="SUPFAM" id="SSF53597">
    <property type="entry name" value="Dihydrofolate reductase-like"/>
    <property type="match status" value="1"/>
</dbReference>
<dbReference type="PANTHER" id="PTHR38011:SF7">
    <property type="entry name" value="2,5-DIAMINO-6-RIBOSYLAMINO-4(3H)-PYRIMIDINONE 5'-PHOSPHATE REDUCTASE"/>
    <property type="match status" value="1"/>
</dbReference>
<dbReference type="EMBL" id="QDFR01000002">
    <property type="protein sequence ID" value="PVE55498.1"/>
    <property type="molecule type" value="Genomic_DNA"/>
</dbReference>
<evidence type="ECO:0000256" key="2">
    <source>
        <dbReference type="ARBA" id="ARBA00022857"/>
    </source>
</evidence>
<dbReference type="Gene3D" id="3.40.430.10">
    <property type="entry name" value="Dihydrofolate Reductase, subunit A"/>
    <property type="match status" value="1"/>
</dbReference>
<accession>A0AA92HA11</accession>
<feature type="domain" description="Bacterial bifunctional deaminase-reductase C-terminal" evidence="4">
    <location>
        <begin position="46"/>
        <end position="225"/>
    </location>
</feature>
<keyword evidence="2" id="KW-0521">NADP</keyword>
<evidence type="ECO:0000259" key="4">
    <source>
        <dbReference type="Pfam" id="PF01872"/>
    </source>
</evidence>
<dbReference type="InterPro" id="IPR024072">
    <property type="entry name" value="DHFR-like_dom_sf"/>
</dbReference>
<evidence type="ECO:0000256" key="3">
    <source>
        <dbReference type="ARBA" id="ARBA00023002"/>
    </source>
</evidence>
<organism evidence="5 6">
    <name type="scientific">Rhizobium rhizogenes</name>
    <name type="common">Agrobacterium rhizogenes</name>
    <dbReference type="NCBI Taxonomy" id="359"/>
    <lineage>
        <taxon>Bacteria</taxon>
        <taxon>Pseudomonadati</taxon>
        <taxon>Pseudomonadota</taxon>
        <taxon>Alphaproteobacteria</taxon>
        <taxon>Hyphomicrobiales</taxon>
        <taxon>Rhizobiaceae</taxon>
        <taxon>Rhizobium/Agrobacterium group</taxon>
        <taxon>Rhizobium</taxon>
    </lineage>
</organism>
<evidence type="ECO:0000256" key="1">
    <source>
        <dbReference type="ARBA" id="ARBA00005104"/>
    </source>
</evidence>
<reference evidence="5 6" key="1">
    <citation type="submission" date="2018-04" db="EMBL/GenBank/DDBJ databases">
        <authorList>
            <person name="Hagen T."/>
        </authorList>
    </citation>
    <scope>NUCLEOTIDE SEQUENCE [LARGE SCALE GENOMIC DNA]</scope>
    <source>
        <strain evidence="5 6">TPD7009</strain>
    </source>
</reference>
<dbReference type="InterPro" id="IPR050765">
    <property type="entry name" value="Riboflavin_Biosynth_HTPR"/>
</dbReference>
<comment type="caution">
    <text evidence="5">The sequence shown here is derived from an EMBL/GenBank/DDBJ whole genome shotgun (WGS) entry which is preliminary data.</text>
</comment>
<comment type="pathway">
    <text evidence="1">Cofactor biosynthesis; riboflavin biosynthesis.</text>
</comment>
<protein>
    <submittedName>
        <fullName evidence="5">Riboflavin deaminase</fullName>
    </submittedName>
</protein>
<dbReference type="RefSeq" id="WP_116493395.1">
    <property type="nucleotide sequence ID" value="NZ_QDFR01000002.1"/>
</dbReference>
<dbReference type="Proteomes" id="UP000244335">
    <property type="component" value="Unassembled WGS sequence"/>
</dbReference>
<proteinExistence type="predicted"/>
<dbReference type="InterPro" id="IPR002734">
    <property type="entry name" value="RibDG_C"/>
</dbReference>
<dbReference type="GO" id="GO:0008703">
    <property type="term" value="F:5-amino-6-(5-phosphoribosylamino)uracil reductase activity"/>
    <property type="evidence" value="ECO:0007669"/>
    <property type="project" value="InterPro"/>
</dbReference>